<keyword evidence="3 5" id="KW-0863">Zinc-finger</keyword>
<accession>A0AAD5Y3J3</accession>
<evidence type="ECO:0000313" key="9">
    <source>
        <dbReference type="Proteomes" id="UP001210925"/>
    </source>
</evidence>
<sequence length="202" mass="23715">MENTTASLIPNHLYGTYEQHAMIAFQHLTQKQQQIQIAAKVALDTVNQEMYEQEFMETSQEFEKPQEEEEEEEDFEESSSNFKQRYTCPRPNCSKVYKNRNGLKYHLQKGSCRISQEPTLVLGPDGQLVQMQTPVPSTPNSPLPRERVFKPMMEFGTDPDAYNRVKPFWCRLCTKRYKNPNGLKYHAKVEHPEWDFEEIKGM</sequence>
<evidence type="ECO:0000256" key="5">
    <source>
        <dbReference type="PROSITE-ProRule" id="PRU00042"/>
    </source>
</evidence>
<feature type="region of interest" description="Disordered" evidence="6">
    <location>
        <begin position="55"/>
        <end position="83"/>
    </location>
</feature>
<dbReference type="Proteomes" id="UP001210925">
    <property type="component" value="Unassembled WGS sequence"/>
</dbReference>
<organism evidence="8 9">
    <name type="scientific">Boothiomyces macroporosus</name>
    <dbReference type="NCBI Taxonomy" id="261099"/>
    <lineage>
        <taxon>Eukaryota</taxon>
        <taxon>Fungi</taxon>
        <taxon>Fungi incertae sedis</taxon>
        <taxon>Chytridiomycota</taxon>
        <taxon>Chytridiomycota incertae sedis</taxon>
        <taxon>Chytridiomycetes</taxon>
        <taxon>Rhizophydiales</taxon>
        <taxon>Terramycetaceae</taxon>
        <taxon>Boothiomyces</taxon>
    </lineage>
</organism>
<keyword evidence="4" id="KW-0862">Zinc</keyword>
<evidence type="ECO:0000259" key="7">
    <source>
        <dbReference type="PROSITE" id="PS50157"/>
    </source>
</evidence>
<dbReference type="Pfam" id="PF00096">
    <property type="entry name" value="zf-C2H2"/>
    <property type="match status" value="1"/>
</dbReference>
<dbReference type="PROSITE" id="PS50157">
    <property type="entry name" value="ZINC_FINGER_C2H2_2"/>
    <property type="match status" value="1"/>
</dbReference>
<dbReference type="PANTHER" id="PTHR23057:SF0">
    <property type="entry name" value="JUXTAPOSED WITH ANOTHER ZINC FINGER PROTEIN 1"/>
    <property type="match status" value="1"/>
</dbReference>
<keyword evidence="2" id="KW-0677">Repeat</keyword>
<dbReference type="InterPro" id="IPR013087">
    <property type="entry name" value="Znf_C2H2_type"/>
</dbReference>
<dbReference type="InterPro" id="IPR051580">
    <property type="entry name" value="ZnF-Chromatin_assoc"/>
</dbReference>
<comment type="caution">
    <text evidence="8">The sequence shown here is derived from an EMBL/GenBank/DDBJ whole genome shotgun (WGS) entry which is preliminary data.</text>
</comment>
<evidence type="ECO:0000256" key="3">
    <source>
        <dbReference type="ARBA" id="ARBA00022771"/>
    </source>
</evidence>
<evidence type="ECO:0000256" key="2">
    <source>
        <dbReference type="ARBA" id="ARBA00022737"/>
    </source>
</evidence>
<keyword evidence="9" id="KW-1185">Reference proteome</keyword>
<evidence type="ECO:0000256" key="6">
    <source>
        <dbReference type="SAM" id="MobiDB-lite"/>
    </source>
</evidence>
<dbReference type="SMART" id="SM00355">
    <property type="entry name" value="ZnF_C2H2"/>
    <property type="match status" value="2"/>
</dbReference>
<keyword evidence="1" id="KW-0479">Metal-binding</keyword>
<reference evidence="8" key="1">
    <citation type="submission" date="2020-05" db="EMBL/GenBank/DDBJ databases">
        <title>Phylogenomic resolution of chytrid fungi.</title>
        <authorList>
            <person name="Stajich J.E."/>
            <person name="Amses K."/>
            <person name="Simmons R."/>
            <person name="Seto K."/>
            <person name="Myers J."/>
            <person name="Bonds A."/>
            <person name="Quandt C.A."/>
            <person name="Barry K."/>
            <person name="Liu P."/>
            <person name="Grigoriev I."/>
            <person name="Longcore J.E."/>
            <person name="James T.Y."/>
        </authorList>
    </citation>
    <scope>NUCLEOTIDE SEQUENCE</scope>
    <source>
        <strain evidence="8">PLAUS21</strain>
    </source>
</reference>
<dbReference type="EMBL" id="JADGKB010000034">
    <property type="protein sequence ID" value="KAJ3257781.1"/>
    <property type="molecule type" value="Genomic_DNA"/>
</dbReference>
<dbReference type="SUPFAM" id="SSF57667">
    <property type="entry name" value="beta-beta-alpha zinc fingers"/>
    <property type="match status" value="1"/>
</dbReference>
<dbReference type="GO" id="GO:0005634">
    <property type="term" value="C:nucleus"/>
    <property type="evidence" value="ECO:0007669"/>
    <property type="project" value="TreeGrafter"/>
</dbReference>
<dbReference type="AlphaFoldDB" id="A0AAD5Y3J3"/>
<dbReference type="Gene3D" id="3.30.160.60">
    <property type="entry name" value="Classic Zinc Finger"/>
    <property type="match status" value="1"/>
</dbReference>
<dbReference type="PANTHER" id="PTHR23057">
    <property type="entry name" value="JUXTAPOSED WITH ANOTHER ZINC FINGER PROTEIN 1"/>
    <property type="match status" value="1"/>
</dbReference>
<name>A0AAD5Y3J3_9FUNG</name>
<feature type="domain" description="C2H2-type" evidence="7">
    <location>
        <begin position="86"/>
        <end position="118"/>
    </location>
</feature>
<dbReference type="PROSITE" id="PS00028">
    <property type="entry name" value="ZINC_FINGER_C2H2_1"/>
    <property type="match status" value="1"/>
</dbReference>
<protein>
    <recommendedName>
        <fullName evidence="7">C2H2-type domain-containing protein</fullName>
    </recommendedName>
</protein>
<feature type="compositionally biased region" description="Acidic residues" evidence="6">
    <location>
        <begin position="66"/>
        <end position="77"/>
    </location>
</feature>
<evidence type="ECO:0000256" key="4">
    <source>
        <dbReference type="ARBA" id="ARBA00022833"/>
    </source>
</evidence>
<dbReference type="GO" id="GO:0008270">
    <property type="term" value="F:zinc ion binding"/>
    <property type="evidence" value="ECO:0007669"/>
    <property type="project" value="UniProtKB-KW"/>
</dbReference>
<dbReference type="InterPro" id="IPR036236">
    <property type="entry name" value="Znf_C2H2_sf"/>
</dbReference>
<evidence type="ECO:0000313" key="8">
    <source>
        <dbReference type="EMBL" id="KAJ3257781.1"/>
    </source>
</evidence>
<proteinExistence type="predicted"/>
<gene>
    <name evidence="8" type="ORF">HK103_004249</name>
</gene>
<evidence type="ECO:0000256" key="1">
    <source>
        <dbReference type="ARBA" id="ARBA00022723"/>
    </source>
</evidence>